<dbReference type="AlphaFoldDB" id="A0A6J8C2Z7"/>
<dbReference type="GO" id="GO:0016020">
    <property type="term" value="C:membrane"/>
    <property type="evidence" value="ECO:0007669"/>
    <property type="project" value="UniProtKB-SubCell"/>
</dbReference>
<keyword evidence="2 8" id="KW-0812">Transmembrane</keyword>
<evidence type="ECO:0000313" key="10">
    <source>
        <dbReference type="EMBL" id="CAC5390593.1"/>
    </source>
</evidence>
<dbReference type="InterPro" id="IPR017452">
    <property type="entry name" value="GPCR_Rhodpsn_7TM"/>
</dbReference>
<dbReference type="EMBL" id="CACVKT020004555">
    <property type="protein sequence ID" value="CAC5390593.1"/>
    <property type="molecule type" value="Genomic_DNA"/>
</dbReference>
<accession>A0A6J8C2Z7</accession>
<organism evidence="10 11">
    <name type="scientific">Mytilus coruscus</name>
    <name type="common">Sea mussel</name>
    <dbReference type="NCBI Taxonomy" id="42192"/>
    <lineage>
        <taxon>Eukaryota</taxon>
        <taxon>Metazoa</taxon>
        <taxon>Spiralia</taxon>
        <taxon>Lophotrochozoa</taxon>
        <taxon>Mollusca</taxon>
        <taxon>Bivalvia</taxon>
        <taxon>Autobranchia</taxon>
        <taxon>Pteriomorphia</taxon>
        <taxon>Mytilida</taxon>
        <taxon>Mytiloidea</taxon>
        <taxon>Mytilidae</taxon>
        <taxon>Mytilinae</taxon>
        <taxon>Mytilus</taxon>
    </lineage>
</organism>
<dbReference type="PANTHER" id="PTHR24240">
    <property type="entry name" value="OPSIN"/>
    <property type="match status" value="1"/>
</dbReference>
<dbReference type="PROSITE" id="PS50262">
    <property type="entry name" value="G_PROTEIN_RECEP_F1_2"/>
    <property type="match status" value="1"/>
</dbReference>
<proteinExistence type="predicted"/>
<feature type="transmembrane region" description="Helical" evidence="8">
    <location>
        <begin position="400"/>
        <end position="419"/>
    </location>
</feature>
<feature type="transmembrane region" description="Helical" evidence="8">
    <location>
        <begin position="92"/>
        <end position="112"/>
    </location>
</feature>
<keyword evidence="5 8" id="KW-0472">Membrane</keyword>
<dbReference type="OrthoDB" id="6081851at2759"/>
<evidence type="ECO:0000256" key="6">
    <source>
        <dbReference type="ARBA" id="ARBA00023170"/>
    </source>
</evidence>
<dbReference type="GO" id="GO:0004930">
    <property type="term" value="F:G protein-coupled receptor activity"/>
    <property type="evidence" value="ECO:0007669"/>
    <property type="project" value="UniProtKB-KW"/>
</dbReference>
<evidence type="ECO:0000256" key="2">
    <source>
        <dbReference type="ARBA" id="ARBA00022692"/>
    </source>
</evidence>
<evidence type="ECO:0000259" key="9">
    <source>
        <dbReference type="PROSITE" id="PS50262"/>
    </source>
</evidence>
<keyword evidence="7" id="KW-0807">Transducer</keyword>
<feature type="transmembrane region" description="Helical" evidence="8">
    <location>
        <begin position="142"/>
        <end position="166"/>
    </location>
</feature>
<sequence>MHYEVIANETYDKKTKDMDKSKLDTDTSLEELKKLVGLRYPYCLMHYCLTNLGETFHLVSILLTASLGLQKLLAVVCPIWSKIQINERKSCFVCCTCFLFTLAVNVPKLFVISFSHGKEGDACLISEPQHTIQKYILTYYPIMYSVILIIALVTMLISTCYIIHILCRRKRVRGHATASRTEKKSCMLIVCVMTVFFLAEIPRLFVTSTLFGTYRSNLDMQNVVLQKPSTEAFQIYLACLDDILSLIRGESCFSEFNALSSHKRSIILNKLETSWAELDKNIEHRSRNMVYVVLKDLFKQSYYEYLKDDLLSLLIFVNKEISKMFHQHISEYTEIEYCINQNNTYMAKVLQCKNQFRDKLTVSSSALVSSPYSEPMNYLLNIIWGLIDIDMENFKLVIEILKLSMIIGSASNFLIYIVMSEKLRDALKKVFNCKKTFAKNHQKTRVDATEMQIRG</sequence>
<gene>
    <name evidence="10" type="ORF">MCOR_25680</name>
</gene>
<dbReference type="InterPro" id="IPR000276">
    <property type="entry name" value="GPCR_Rhodpsn"/>
</dbReference>
<keyword evidence="11" id="KW-1185">Reference proteome</keyword>
<evidence type="ECO:0000256" key="4">
    <source>
        <dbReference type="ARBA" id="ARBA00023040"/>
    </source>
</evidence>
<dbReference type="SUPFAM" id="SSF81321">
    <property type="entry name" value="Family A G protein-coupled receptor-like"/>
    <property type="match status" value="2"/>
</dbReference>
<keyword evidence="6" id="KW-0675">Receptor</keyword>
<evidence type="ECO:0000313" key="11">
    <source>
        <dbReference type="Proteomes" id="UP000507470"/>
    </source>
</evidence>
<feature type="transmembrane region" description="Helical" evidence="8">
    <location>
        <begin position="55"/>
        <end position="80"/>
    </location>
</feature>
<evidence type="ECO:0000256" key="5">
    <source>
        <dbReference type="ARBA" id="ARBA00023136"/>
    </source>
</evidence>
<protein>
    <recommendedName>
        <fullName evidence="9">G-protein coupled receptors family 1 profile domain-containing protein</fullName>
    </recommendedName>
</protein>
<evidence type="ECO:0000256" key="7">
    <source>
        <dbReference type="ARBA" id="ARBA00023224"/>
    </source>
</evidence>
<name>A0A6J8C2Z7_MYTCO</name>
<dbReference type="InterPro" id="IPR050125">
    <property type="entry name" value="GPCR_opsins"/>
</dbReference>
<reference evidence="10 11" key="1">
    <citation type="submission" date="2020-06" db="EMBL/GenBank/DDBJ databases">
        <authorList>
            <person name="Li R."/>
            <person name="Bekaert M."/>
        </authorList>
    </citation>
    <scope>NUCLEOTIDE SEQUENCE [LARGE SCALE GENOMIC DNA]</scope>
    <source>
        <strain evidence="11">wild</strain>
    </source>
</reference>
<dbReference type="Pfam" id="PF00001">
    <property type="entry name" value="7tm_1"/>
    <property type="match status" value="1"/>
</dbReference>
<evidence type="ECO:0000256" key="3">
    <source>
        <dbReference type="ARBA" id="ARBA00022989"/>
    </source>
</evidence>
<keyword evidence="3 8" id="KW-1133">Transmembrane helix</keyword>
<dbReference type="Gene3D" id="1.20.1070.10">
    <property type="entry name" value="Rhodopsin 7-helix transmembrane proteins"/>
    <property type="match status" value="2"/>
</dbReference>
<evidence type="ECO:0000256" key="8">
    <source>
        <dbReference type="SAM" id="Phobius"/>
    </source>
</evidence>
<feature type="domain" description="G-protein coupled receptors family 1 profile" evidence="9">
    <location>
        <begin position="59"/>
        <end position="206"/>
    </location>
</feature>
<evidence type="ECO:0000256" key="1">
    <source>
        <dbReference type="ARBA" id="ARBA00004141"/>
    </source>
</evidence>
<comment type="subcellular location">
    <subcellularLocation>
        <location evidence="1">Membrane</location>
        <topology evidence="1">Multi-pass membrane protein</topology>
    </subcellularLocation>
</comment>
<feature type="transmembrane region" description="Helical" evidence="8">
    <location>
        <begin position="186"/>
        <end position="206"/>
    </location>
</feature>
<dbReference type="Proteomes" id="UP000507470">
    <property type="component" value="Unassembled WGS sequence"/>
</dbReference>
<keyword evidence="4" id="KW-0297">G-protein coupled receptor</keyword>